<keyword evidence="2" id="KW-0732">Signal</keyword>
<dbReference type="Proteomes" id="UP001642540">
    <property type="component" value="Unassembled WGS sequence"/>
</dbReference>
<protein>
    <submittedName>
        <fullName evidence="3">Uncharacterized protein</fullName>
    </submittedName>
</protein>
<evidence type="ECO:0000256" key="2">
    <source>
        <dbReference type="SAM" id="SignalP"/>
    </source>
</evidence>
<evidence type="ECO:0000313" key="4">
    <source>
        <dbReference type="Proteomes" id="UP001642540"/>
    </source>
</evidence>
<keyword evidence="4" id="KW-1185">Reference proteome</keyword>
<reference evidence="3 4" key="1">
    <citation type="submission" date="2024-08" db="EMBL/GenBank/DDBJ databases">
        <authorList>
            <person name="Cucini C."/>
            <person name="Frati F."/>
        </authorList>
    </citation>
    <scope>NUCLEOTIDE SEQUENCE [LARGE SCALE GENOMIC DNA]</scope>
</reference>
<keyword evidence="1" id="KW-0812">Transmembrane</keyword>
<keyword evidence="1" id="KW-0472">Membrane</keyword>
<feature type="transmembrane region" description="Helical" evidence="1">
    <location>
        <begin position="130"/>
        <end position="150"/>
    </location>
</feature>
<dbReference type="EMBL" id="CAXLJM020000081">
    <property type="protein sequence ID" value="CAL8130130.1"/>
    <property type="molecule type" value="Genomic_DNA"/>
</dbReference>
<feature type="signal peptide" evidence="2">
    <location>
        <begin position="1"/>
        <end position="28"/>
    </location>
</feature>
<proteinExistence type="predicted"/>
<organism evidence="3 4">
    <name type="scientific">Orchesella dallaii</name>
    <dbReference type="NCBI Taxonomy" id="48710"/>
    <lineage>
        <taxon>Eukaryota</taxon>
        <taxon>Metazoa</taxon>
        <taxon>Ecdysozoa</taxon>
        <taxon>Arthropoda</taxon>
        <taxon>Hexapoda</taxon>
        <taxon>Collembola</taxon>
        <taxon>Entomobryomorpha</taxon>
        <taxon>Entomobryoidea</taxon>
        <taxon>Orchesellidae</taxon>
        <taxon>Orchesellinae</taxon>
        <taxon>Orchesella</taxon>
    </lineage>
</organism>
<feature type="chain" id="PRO_5047515136" evidence="2">
    <location>
        <begin position="29"/>
        <end position="163"/>
    </location>
</feature>
<accession>A0ABP1RLG8</accession>
<sequence length="163" mass="17149">MFPFSKKFLLLLVAVALLLGGERQLAKALKCHECRGSGSICDVYHTGTSVDCGDSAVVPVQCADEANDYNPKCSPSECYCVTDNCNIHKKFGMPGWTGGTDGGGVVGGGTTVADSLTTNGAIGTSSITSVWMITVAVAMMAVRLVLRLLLHNVFGNVKLKMDE</sequence>
<name>A0ABP1RLG8_9HEXA</name>
<comment type="caution">
    <text evidence="3">The sequence shown here is derived from an EMBL/GenBank/DDBJ whole genome shotgun (WGS) entry which is preliminary data.</text>
</comment>
<keyword evidence="1" id="KW-1133">Transmembrane helix</keyword>
<gene>
    <name evidence="3" type="ORF">ODALV1_LOCUS23580</name>
</gene>
<evidence type="ECO:0000313" key="3">
    <source>
        <dbReference type="EMBL" id="CAL8130130.1"/>
    </source>
</evidence>
<evidence type="ECO:0000256" key="1">
    <source>
        <dbReference type="SAM" id="Phobius"/>
    </source>
</evidence>